<proteinExistence type="predicted"/>
<evidence type="ECO:0000313" key="2">
    <source>
        <dbReference type="EMBL" id="RZF44256.1"/>
    </source>
</evidence>
<feature type="compositionally biased region" description="Basic and acidic residues" evidence="1">
    <location>
        <begin position="111"/>
        <end position="153"/>
    </location>
</feature>
<evidence type="ECO:0000313" key="3">
    <source>
        <dbReference type="Proteomes" id="UP000291343"/>
    </source>
</evidence>
<dbReference type="InParanoid" id="A0A482XEJ7"/>
<dbReference type="Proteomes" id="UP000291343">
    <property type="component" value="Unassembled WGS sequence"/>
</dbReference>
<gene>
    <name evidence="2" type="ORF">LSTR_LSTR015568</name>
</gene>
<accession>A0A482XEJ7</accession>
<name>A0A482XEJ7_LAOST</name>
<evidence type="ECO:0000256" key="1">
    <source>
        <dbReference type="SAM" id="MobiDB-lite"/>
    </source>
</evidence>
<protein>
    <submittedName>
        <fullName evidence="2">Uncharacterized protein</fullName>
    </submittedName>
</protein>
<feature type="region of interest" description="Disordered" evidence="1">
    <location>
        <begin position="90"/>
        <end position="211"/>
    </location>
</feature>
<dbReference type="OrthoDB" id="5914644at2759"/>
<feature type="compositionally biased region" description="Basic and acidic residues" evidence="1">
    <location>
        <begin position="165"/>
        <end position="174"/>
    </location>
</feature>
<reference evidence="2 3" key="1">
    <citation type="journal article" date="2017" name="Gigascience">
        <title>Genome sequence of the small brown planthopper, Laodelphax striatellus.</title>
        <authorList>
            <person name="Zhu J."/>
            <person name="Jiang F."/>
            <person name="Wang X."/>
            <person name="Yang P."/>
            <person name="Bao Y."/>
            <person name="Zhao W."/>
            <person name="Wang W."/>
            <person name="Lu H."/>
            <person name="Wang Q."/>
            <person name="Cui N."/>
            <person name="Li J."/>
            <person name="Chen X."/>
            <person name="Luo L."/>
            <person name="Yu J."/>
            <person name="Kang L."/>
            <person name="Cui F."/>
        </authorList>
    </citation>
    <scope>NUCLEOTIDE SEQUENCE [LARGE SCALE GENOMIC DNA]</scope>
    <source>
        <strain evidence="2">Lst14</strain>
    </source>
</reference>
<comment type="caution">
    <text evidence="2">The sequence shown here is derived from an EMBL/GenBank/DDBJ whole genome shotgun (WGS) entry which is preliminary data.</text>
</comment>
<sequence length="211" mass="23983">MLAYIGAQQLVNVANTTKKLGCFSDLAAVTSPSSIEMVTHGCLDLLDKSLQTTCRNLPGKSDSSSSPLDTGAPKSLLLCCSEDMCNDVDIPSNRMDSSNQGRKSIGGQKTEGVEKERNHVERGGAKKEQGKETKRPGGERRRRNRMEVEEEGSRVWWKKRRRRMKKEEEDMREDRRRRRRKKKEEEEEAKRKKSREGEGAYPSQRLVPGDT</sequence>
<dbReference type="EMBL" id="QKKF02011206">
    <property type="protein sequence ID" value="RZF44256.1"/>
    <property type="molecule type" value="Genomic_DNA"/>
</dbReference>
<keyword evidence="3" id="KW-1185">Reference proteome</keyword>
<dbReference type="AlphaFoldDB" id="A0A482XEJ7"/>
<organism evidence="2 3">
    <name type="scientific">Laodelphax striatellus</name>
    <name type="common">Small brown planthopper</name>
    <name type="synonym">Delphax striatella</name>
    <dbReference type="NCBI Taxonomy" id="195883"/>
    <lineage>
        <taxon>Eukaryota</taxon>
        <taxon>Metazoa</taxon>
        <taxon>Ecdysozoa</taxon>
        <taxon>Arthropoda</taxon>
        <taxon>Hexapoda</taxon>
        <taxon>Insecta</taxon>
        <taxon>Pterygota</taxon>
        <taxon>Neoptera</taxon>
        <taxon>Paraneoptera</taxon>
        <taxon>Hemiptera</taxon>
        <taxon>Auchenorrhyncha</taxon>
        <taxon>Fulgoroidea</taxon>
        <taxon>Delphacidae</taxon>
        <taxon>Criomorphinae</taxon>
        <taxon>Laodelphax</taxon>
    </lineage>
</organism>